<feature type="region of interest" description="Disordered" evidence="1">
    <location>
        <begin position="127"/>
        <end position="147"/>
    </location>
</feature>
<dbReference type="EMBL" id="JAFCMP010000536">
    <property type="protein sequence ID" value="KAG5176450.1"/>
    <property type="molecule type" value="Genomic_DNA"/>
</dbReference>
<comment type="caution">
    <text evidence="2">The sequence shown here is derived from an EMBL/GenBank/DDBJ whole genome shotgun (WGS) entry which is preliminary data.</text>
</comment>
<name>A0A835YMQ8_9STRA</name>
<evidence type="ECO:0000313" key="2">
    <source>
        <dbReference type="EMBL" id="KAG5176450.1"/>
    </source>
</evidence>
<keyword evidence="3" id="KW-1185">Reference proteome</keyword>
<sequence>MLLPCVRSLRVRVPGRGGIYRYASCVPSVGAIKTFVRKLTGLAVALAFIMVIKLLLKRRLASSNGSITNASTAGIQTNTMVRTRRVVLEPGEPYPLDSDHYNMRVQHFKAMRPTSPKGVRESQFGNAYAGLHSNDPPHPAHASNATSSAQQSVAVTVLLSNETLLEPLLEALLRSGASNNAQHISSVSLLTAFLPSEAAVRTVAAAAAAANTVARPGQPRVQLCAAYESCCCCGRGGGAAAAAAAAAGDERYALLLGPRWAPNAQLLQALLPYVSCAPGADAGDSRLPPRIAVGEGGYVYDARSGWVGDSLEGEAGGARGVDALGGSLLTCAAWVRETCRALRQRAQRSAAEAHNSSRDGAAAMNSAAAAAAAEATAAAAMAPQDVAALAQVPLATAALWSLQRVRSYAVAVPGGTTKQRVLLVTRGLEDAQAAAPLAVAFAASKEYELVAVLAKGAGGEGLAEGGAGGALCGVVEIAEEEGADSDSCQDWVERWQELLQLHAPTAVIAVQSAQNALPNTALQLAVDALSAAGGPLMALIVMPPGNFSSAQWLAALPPLALASWGLPDFTLSVVVDGHSDQQLAALLRSLLRVRTYGAPLPLELHVESAADDATLAGVAAFARAWEGRGGAQVCMYTCMCALSIRVGCVRTYGTPLPLELHVESADDDATLAGVAAFARAWEGRGVAKIKFRLLVGGKMRAVTEAYYPSNSRHHHGIIVPSDAELSPLMMAWARLTVLTYQYGRAEDFAHDLYGLSLSAQARDCTGARAQANTQSSAQQQAATDTDEAGDLPEPQLSLNDTLYLHQVPCGVGAVLLPEAWMEYRAYLAARLLEDHIVAVIPRSPTALWRTTWQRYMAEMAYQSRYYMLYPNLPMKASFARTPTPPRAGPDGETGNISSVQEGGALAQNVSAMAELFLRGAPGGGMRLPQSLPRFDARGDRVAVNAAADAGA</sequence>
<organism evidence="2 3">
    <name type="scientific">Tribonema minus</name>
    <dbReference type="NCBI Taxonomy" id="303371"/>
    <lineage>
        <taxon>Eukaryota</taxon>
        <taxon>Sar</taxon>
        <taxon>Stramenopiles</taxon>
        <taxon>Ochrophyta</taxon>
        <taxon>PX clade</taxon>
        <taxon>Xanthophyceae</taxon>
        <taxon>Tribonematales</taxon>
        <taxon>Tribonemataceae</taxon>
        <taxon>Tribonema</taxon>
    </lineage>
</organism>
<dbReference type="AlphaFoldDB" id="A0A835YMQ8"/>
<dbReference type="Proteomes" id="UP000664859">
    <property type="component" value="Unassembled WGS sequence"/>
</dbReference>
<evidence type="ECO:0000313" key="3">
    <source>
        <dbReference type="Proteomes" id="UP000664859"/>
    </source>
</evidence>
<feature type="region of interest" description="Disordered" evidence="1">
    <location>
        <begin position="768"/>
        <end position="792"/>
    </location>
</feature>
<feature type="compositionally biased region" description="Low complexity" evidence="1">
    <location>
        <begin position="769"/>
        <end position="783"/>
    </location>
</feature>
<protein>
    <submittedName>
        <fullName evidence="2">Uncharacterized protein</fullName>
    </submittedName>
</protein>
<dbReference type="OrthoDB" id="204144at2759"/>
<proteinExistence type="predicted"/>
<dbReference type="PANTHER" id="PTHR33604:SF3">
    <property type="entry name" value="OSJNBA0004B13.7 PROTEIN"/>
    <property type="match status" value="1"/>
</dbReference>
<dbReference type="PANTHER" id="PTHR33604">
    <property type="entry name" value="OSJNBA0004B13.7 PROTEIN"/>
    <property type="match status" value="1"/>
</dbReference>
<accession>A0A835YMQ8</accession>
<evidence type="ECO:0000256" key="1">
    <source>
        <dbReference type="SAM" id="MobiDB-lite"/>
    </source>
</evidence>
<gene>
    <name evidence="2" type="ORF">JKP88DRAFT_335139</name>
</gene>
<reference evidence="2" key="1">
    <citation type="submission" date="2021-02" db="EMBL/GenBank/DDBJ databases">
        <title>First Annotated Genome of the Yellow-green Alga Tribonema minus.</title>
        <authorList>
            <person name="Mahan K.M."/>
        </authorList>
    </citation>
    <scope>NUCLEOTIDE SEQUENCE</scope>
    <source>
        <strain evidence="2">UTEX B ZZ1240</strain>
    </source>
</reference>